<organism evidence="1 2">
    <name type="scientific">Paxillus rubicundulus Ve08.2h10</name>
    <dbReference type="NCBI Taxonomy" id="930991"/>
    <lineage>
        <taxon>Eukaryota</taxon>
        <taxon>Fungi</taxon>
        <taxon>Dikarya</taxon>
        <taxon>Basidiomycota</taxon>
        <taxon>Agaricomycotina</taxon>
        <taxon>Agaricomycetes</taxon>
        <taxon>Agaricomycetidae</taxon>
        <taxon>Boletales</taxon>
        <taxon>Paxilineae</taxon>
        <taxon>Paxillaceae</taxon>
        <taxon>Paxillus</taxon>
    </lineage>
</organism>
<evidence type="ECO:0000313" key="1">
    <source>
        <dbReference type="EMBL" id="KIK92265.1"/>
    </source>
</evidence>
<gene>
    <name evidence="1" type="ORF">PAXRUDRAFT_830129</name>
</gene>
<dbReference type="EMBL" id="KN825297">
    <property type="protein sequence ID" value="KIK92265.1"/>
    <property type="molecule type" value="Genomic_DNA"/>
</dbReference>
<accession>A0A0D0E4N9</accession>
<dbReference type="InParanoid" id="A0A0D0E4N9"/>
<dbReference type="HOGENOM" id="CLU_2997111_0_0_1"/>
<keyword evidence="2" id="KW-1185">Reference proteome</keyword>
<protein>
    <submittedName>
        <fullName evidence="1">Unplaced genomic scaffold scaffold_475, whole genome shotgun sequence</fullName>
    </submittedName>
</protein>
<name>A0A0D0E4N9_9AGAM</name>
<dbReference type="Proteomes" id="UP000054538">
    <property type="component" value="Unassembled WGS sequence"/>
</dbReference>
<dbReference type="AlphaFoldDB" id="A0A0D0E4N9"/>
<reference evidence="1 2" key="1">
    <citation type="submission" date="2014-04" db="EMBL/GenBank/DDBJ databases">
        <authorList>
            <consortium name="DOE Joint Genome Institute"/>
            <person name="Kuo A."/>
            <person name="Kohler A."/>
            <person name="Jargeat P."/>
            <person name="Nagy L.G."/>
            <person name="Floudas D."/>
            <person name="Copeland A."/>
            <person name="Barry K.W."/>
            <person name="Cichocki N."/>
            <person name="Veneault-Fourrey C."/>
            <person name="LaButti K."/>
            <person name="Lindquist E.A."/>
            <person name="Lipzen A."/>
            <person name="Lundell T."/>
            <person name="Morin E."/>
            <person name="Murat C."/>
            <person name="Sun H."/>
            <person name="Tunlid A."/>
            <person name="Henrissat B."/>
            <person name="Grigoriev I.V."/>
            <person name="Hibbett D.S."/>
            <person name="Martin F."/>
            <person name="Nordberg H.P."/>
            <person name="Cantor M.N."/>
            <person name="Hua S.X."/>
        </authorList>
    </citation>
    <scope>NUCLEOTIDE SEQUENCE [LARGE SCALE GENOMIC DNA]</scope>
    <source>
        <strain evidence="1 2">Ve08.2h10</strain>
    </source>
</reference>
<proteinExistence type="predicted"/>
<reference evidence="2" key="2">
    <citation type="submission" date="2015-01" db="EMBL/GenBank/DDBJ databases">
        <title>Evolutionary Origins and Diversification of the Mycorrhizal Mutualists.</title>
        <authorList>
            <consortium name="DOE Joint Genome Institute"/>
            <consortium name="Mycorrhizal Genomics Consortium"/>
            <person name="Kohler A."/>
            <person name="Kuo A."/>
            <person name="Nagy L.G."/>
            <person name="Floudas D."/>
            <person name="Copeland A."/>
            <person name="Barry K.W."/>
            <person name="Cichocki N."/>
            <person name="Veneault-Fourrey C."/>
            <person name="LaButti K."/>
            <person name="Lindquist E.A."/>
            <person name="Lipzen A."/>
            <person name="Lundell T."/>
            <person name="Morin E."/>
            <person name="Murat C."/>
            <person name="Riley R."/>
            <person name="Ohm R."/>
            <person name="Sun H."/>
            <person name="Tunlid A."/>
            <person name="Henrissat B."/>
            <person name="Grigoriev I.V."/>
            <person name="Hibbett D.S."/>
            <person name="Martin F."/>
        </authorList>
    </citation>
    <scope>NUCLEOTIDE SEQUENCE [LARGE SCALE GENOMIC DNA]</scope>
    <source>
        <strain evidence="2">Ve08.2h10</strain>
    </source>
</reference>
<evidence type="ECO:0000313" key="2">
    <source>
        <dbReference type="Proteomes" id="UP000054538"/>
    </source>
</evidence>
<sequence length="57" mass="6281">MFGLATLCPEEYRQARGSTAVEREWRNVGKTLSYASSLLFELSARLALATCQGAVTR</sequence>